<proteinExistence type="predicted"/>
<feature type="domain" description="TadE-like" evidence="2">
    <location>
        <begin position="14"/>
        <end position="56"/>
    </location>
</feature>
<keyword evidence="1" id="KW-1133">Transmembrane helix</keyword>
<accession>A0ABR9DRV8</accession>
<organism evidence="3 4">
    <name type="scientific">Flavimobilis rhizosphaerae</name>
    <dbReference type="NCBI Taxonomy" id="2775421"/>
    <lineage>
        <taxon>Bacteria</taxon>
        <taxon>Bacillati</taxon>
        <taxon>Actinomycetota</taxon>
        <taxon>Actinomycetes</taxon>
        <taxon>Micrococcales</taxon>
        <taxon>Jonesiaceae</taxon>
        <taxon>Flavimobilis</taxon>
    </lineage>
</organism>
<evidence type="ECO:0000313" key="3">
    <source>
        <dbReference type="EMBL" id="MBD9699057.1"/>
    </source>
</evidence>
<reference evidence="3 4" key="1">
    <citation type="submission" date="2020-09" db="EMBL/GenBank/DDBJ databases">
        <title>Flavimobilis rhizosphaerae sp. nov., isolated from rhizosphere soil of Spartina alterniflora.</title>
        <authorList>
            <person name="Hanqin C."/>
        </authorList>
    </citation>
    <scope>NUCLEOTIDE SEQUENCE [LARGE SCALE GENOMIC DNA]</scope>
    <source>
        <strain evidence="3 4">GY 10621</strain>
    </source>
</reference>
<keyword evidence="4" id="KW-1185">Reference proteome</keyword>
<sequence length="132" mass="13827">MRPRLVREASSDEGSAVAEFVIAGAFVVLLLLSVVQLALALHVRTVAIDAASEGARLGARSGMTLDDARERARDLLAESLSTAYARDVAARTVVRDGATLVEVRVDAPLPVIALFGPPSRLSVTGHALVEPS</sequence>
<keyword evidence="1" id="KW-0472">Membrane</keyword>
<dbReference type="EMBL" id="JACZDF010000002">
    <property type="protein sequence ID" value="MBD9699057.1"/>
    <property type="molecule type" value="Genomic_DNA"/>
</dbReference>
<protein>
    <submittedName>
        <fullName evidence="3">Pilus assembly protein</fullName>
    </submittedName>
</protein>
<name>A0ABR9DRV8_9MICO</name>
<dbReference type="Pfam" id="PF07811">
    <property type="entry name" value="TadE"/>
    <property type="match status" value="1"/>
</dbReference>
<gene>
    <name evidence="3" type="ORF">IGS67_06035</name>
</gene>
<keyword evidence="1" id="KW-0812">Transmembrane</keyword>
<dbReference type="Proteomes" id="UP000642107">
    <property type="component" value="Unassembled WGS sequence"/>
</dbReference>
<evidence type="ECO:0000256" key="1">
    <source>
        <dbReference type="SAM" id="Phobius"/>
    </source>
</evidence>
<dbReference type="RefSeq" id="WP_192278797.1">
    <property type="nucleotide sequence ID" value="NZ_JACZDF010000002.1"/>
</dbReference>
<evidence type="ECO:0000259" key="2">
    <source>
        <dbReference type="Pfam" id="PF07811"/>
    </source>
</evidence>
<dbReference type="InterPro" id="IPR012495">
    <property type="entry name" value="TadE-like_dom"/>
</dbReference>
<feature type="transmembrane region" description="Helical" evidence="1">
    <location>
        <begin position="20"/>
        <end position="41"/>
    </location>
</feature>
<comment type="caution">
    <text evidence="3">The sequence shown here is derived from an EMBL/GenBank/DDBJ whole genome shotgun (WGS) entry which is preliminary data.</text>
</comment>
<evidence type="ECO:0000313" key="4">
    <source>
        <dbReference type="Proteomes" id="UP000642107"/>
    </source>
</evidence>